<evidence type="ECO:0000313" key="2">
    <source>
        <dbReference type="Proteomes" id="UP000682403"/>
    </source>
</evidence>
<keyword evidence="2" id="KW-1185">Reference proteome</keyword>
<evidence type="ECO:0000313" key="1">
    <source>
        <dbReference type="EMBL" id="MBS2970357.1"/>
    </source>
</evidence>
<dbReference type="RefSeq" id="WP_211560461.1">
    <property type="nucleotide sequence ID" value="NZ_JAGVRK010000001.1"/>
</dbReference>
<accession>A0ABS5LI32</accession>
<gene>
    <name evidence="1" type="ORF">J9317_16540</name>
</gene>
<organism evidence="1 2">
    <name type="scientific">Metabacillus flavus</name>
    <dbReference type="NCBI Taxonomy" id="2823519"/>
    <lineage>
        <taxon>Bacteria</taxon>
        <taxon>Bacillati</taxon>
        <taxon>Bacillota</taxon>
        <taxon>Bacilli</taxon>
        <taxon>Bacillales</taxon>
        <taxon>Bacillaceae</taxon>
        <taxon>Metabacillus</taxon>
    </lineage>
</organism>
<dbReference type="EMBL" id="JAGVRK010000001">
    <property type="protein sequence ID" value="MBS2970357.1"/>
    <property type="molecule type" value="Genomic_DNA"/>
</dbReference>
<dbReference type="Proteomes" id="UP000682403">
    <property type="component" value="Unassembled WGS sequence"/>
</dbReference>
<name>A0ABS5LI32_9BACI</name>
<protein>
    <submittedName>
        <fullName evidence="1">Uncharacterized protein</fullName>
    </submittedName>
</protein>
<proteinExistence type="predicted"/>
<reference evidence="1 2" key="1">
    <citation type="submission" date="2021-04" db="EMBL/GenBank/DDBJ databases">
        <title>Metabacillus sp. strain KIGAM252 whole genome sequence.</title>
        <authorList>
            <person name="Seo M.-J."/>
            <person name="Cho E.-S."/>
            <person name="Hwang C.Y."/>
            <person name="Yoon D.J."/>
        </authorList>
    </citation>
    <scope>NUCLEOTIDE SEQUENCE [LARGE SCALE GENOMIC DNA]</scope>
    <source>
        <strain evidence="1 2">KIGAM252</strain>
    </source>
</reference>
<comment type="caution">
    <text evidence="1">The sequence shown here is derived from an EMBL/GenBank/DDBJ whole genome shotgun (WGS) entry which is preliminary data.</text>
</comment>
<sequence>MSGLAIKRYFLSELDREQYETEVLNHTPSAADYLFEWDDAELLNAWKNIQSQAL</sequence>